<dbReference type="GO" id="GO:0005737">
    <property type="term" value="C:cytoplasm"/>
    <property type="evidence" value="ECO:0007669"/>
    <property type="project" value="TreeGrafter"/>
</dbReference>
<organism evidence="3 4">
    <name type="scientific">Streptomyces aquilus</name>
    <dbReference type="NCBI Taxonomy" id="2548456"/>
    <lineage>
        <taxon>Bacteria</taxon>
        <taxon>Bacillati</taxon>
        <taxon>Actinomycetota</taxon>
        <taxon>Actinomycetes</taxon>
        <taxon>Kitasatosporales</taxon>
        <taxon>Streptomycetaceae</taxon>
        <taxon>Streptomyces</taxon>
    </lineage>
</organism>
<dbReference type="AlphaFoldDB" id="A0A3S9IG79"/>
<dbReference type="EMBL" id="CP034463">
    <property type="protein sequence ID" value="AZP23368.1"/>
    <property type="molecule type" value="Genomic_DNA"/>
</dbReference>
<evidence type="ECO:0000259" key="2">
    <source>
        <dbReference type="Pfam" id="PF00248"/>
    </source>
</evidence>
<keyword evidence="4" id="KW-1185">Reference proteome</keyword>
<keyword evidence="1" id="KW-0560">Oxidoreductase</keyword>
<dbReference type="PANTHER" id="PTHR43625">
    <property type="entry name" value="AFLATOXIN B1 ALDEHYDE REDUCTASE"/>
    <property type="match status" value="1"/>
</dbReference>
<dbReference type="InterPro" id="IPR036812">
    <property type="entry name" value="NAD(P)_OxRdtase_dom_sf"/>
</dbReference>
<dbReference type="PANTHER" id="PTHR43625:SF40">
    <property type="entry name" value="ALDO-KETO REDUCTASE YAKC [NADP(+)]"/>
    <property type="match status" value="1"/>
</dbReference>
<feature type="domain" description="NADP-dependent oxidoreductase" evidence="2">
    <location>
        <begin position="15"/>
        <end position="305"/>
    </location>
</feature>
<sequence length="327" mass="34894">MPRRELAKGLEVSALGLGCMGMAEFYGDRNDPESVATIHRAVELGVDFIDTADMYGDGVSEQIVGKALRGAGGLRDKVVLATKGGMIRTPTGVELDGSPAHLHKAIDASLARLGTDHVDLYYLHRIDPRVPVEESVGALSEIVRSGKARFIGLSEAGAETVRRAHAVHPVSVLQTEYSLASRGVEDKILPTCRELGIGFVAWGPLSRGLLGGQILTDEDLATDDLRRFLPRFEPDNLAVNGAIVARLGEIALEKGCSTAQLALAWLLAQGVVPIPGSQTRRDFEENTAALHVDLTPADLARIETVAPPGAFAGERFPAGLMHLVEDE</sequence>
<dbReference type="Pfam" id="PF00248">
    <property type="entry name" value="Aldo_ket_red"/>
    <property type="match status" value="1"/>
</dbReference>
<dbReference type="KEGG" id="saqu:EJC51_22060"/>
<dbReference type="SUPFAM" id="SSF51430">
    <property type="entry name" value="NAD(P)-linked oxidoreductase"/>
    <property type="match status" value="1"/>
</dbReference>
<dbReference type="Proteomes" id="UP000280197">
    <property type="component" value="Chromosome"/>
</dbReference>
<evidence type="ECO:0000313" key="3">
    <source>
        <dbReference type="EMBL" id="AZP23368.1"/>
    </source>
</evidence>
<proteinExistence type="predicted"/>
<gene>
    <name evidence="3" type="ORF">EJC51_22060</name>
</gene>
<evidence type="ECO:0000313" key="4">
    <source>
        <dbReference type="Proteomes" id="UP000280197"/>
    </source>
</evidence>
<accession>A0A3S9IG79</accession>
<reference evidence="3 4" key="1">
    <citation type="submission" date="2018-12" db="EMBL/GenBank/DDBJ databases">
        <authorList>
            <person name="Li K."/>
        </authorList>
    </citation>
    <scope>NUCLEOTIDE SEQUENCE [LARGE SCALE GENOMIC DNA]</scope>
    <source>
        <strain evidence="4">CR22</strain>
    </source>
</reference>
<dbReference type="GO" id="GO:0016491">
    <property type="term" value="F:oxidoreductase activity"/>
    <property type="evidence" value="ECO:0007669"/>
    <property type="project" value="UniProtKB-KW"/>
</dbReference>
<dbReference type="InterPro" id="IPR023210">
    <property type="entry name" value="NADP_OxRdtase_dom"/>
</dbReference>
<dbReference type="InterPro" id="IPR050791">
    <property type="entry name" value="Aldo-Keto_reductase"/>
</dbReference>
<name>A0A3S9IG79_9ACTN</name>
<evidence type="ECO:0000256" key="1">
    <source>
        <dbReference type="ARBA" id="ARBA00023002"/>
    </source>
</evidence>
<dbReference type="Gene3D" id="3.20.20.100">
    <property type="entry name" value="NADP-dependent oxidoreductase domain"/>
    <property type="match status" value="1"/>
</dbReference>
<protein>
    <submittedName>
        <fullName evidence="3">Aldo/keto reductase</fullName>
    </submittedName>
</protein>